<sequence length="361" mass="35968">MRCPRWLPVSSAAAGLVAAAAAAAGVGAATTSVPLHRILAAPGGVLTLPDGRQLGAKVYDLGGCVSTHTTRTGAPRGATTSNFTLLLQHTGPPCVVARRGGGGGGGGSPTVVGAQAIRVVANGWTFAAPSLTVEDVDANGKAPEDASSGWRDTITAVGVADGKLVRPAVSVAPDALVGVTDGAVAASTLAEAGLPAGSGGGSGDAVALQSVAYASWSRVENVGPDDAALGRGVFSFGAPLSELLVLYSLAQAEAADDRIITGAYVSGVEVPDGCQCAAGPPEQRRQLVPGAVAGECHFVTREVTPVACDLRGDQWCESRSSSRWVATAGEGSGGVGCSSRKSTVQRVVTSYKPVKNFSVTP</sequence>
<proteinExistence type="predicted"/>
<gene>
    <name evidence="1" type="ORF">I4F81_010511</name>
</gene>
<keyword evidence="2" id="KW-1185">Reference proteome</keyword>
<reference evidence="1" key="1">
    <citation type="submission" date="2019-11" db="EMBL/GenBank/DDBJ databases">
        <title>Nori genome reveals adaptations in red seaweeds to the harsh intertidal environment.</title>
        <authorList>
            <person name="Wang D."/>
            <person name="Mao Y."/>
        </authorList>
    </citation>
    <scope>NUCLEOTIDE SEQUENCE</scope>
    <source>
        <tissue evidence="1">Gametophyte</tissue>
    </source>
</reference>
<accession>A0ACC3CDI5</accession>
<dbReference type="Proteomes" id="UP000798662">
    <property type="component" value="Chromosome 3"/>
</dbReference>
<dbReference type="EMBL" id="CM020620">
    <property type="protein sequence ID" value="KAK1868014.1"/>
    <property type="molecule type" value="Genomic_DNA"/>
</dbReference>
<organism evidence="1 2">
    <name type="scientific">Pyropia yezoensis</name>
    <name type="common">Susabi-nori</name>
    <name type="synonym">Porphyra yezoensis</name>
    <dbReference type="NCBI Taxonomy" id="2788"/>
    <lineage>
        <taxon>Eukaryota</taxon>
        <taxon>Rhodophyta</taxon>
        <taxon>Bangiophyceae</taxon>
        <taxon>Bangiales</taxon>
        <taxon>Bangiaceae</taxon>
        <taxon>Pyropia</taxon>
    </lineage>
</organism>
<comment type="caution">
    <text evidence="1">The sequence shown here is derived from an EMBL/GenBank/DDBJ whole genome shotgun (WGS) entry which is preliminary data.</text>
</comment>
<evidence type="ECO:0000313" key="1">
    <source>
        <dbReference type="EMBL" id="KAK1868014.1"/>
    </source>
</evidence>
<evidence type="ECO:0000313" key="2">
    <source>
        <dbReference type="Proteomes" id="UP000798662"/>
    </source>
</evidence>
<protein>
    <submittedName>
        <fullName evidence="1">Uncharacterized protein</fullName>
    </submittedName>
</protein>
<name>A0ACC3CDI5_PYRYE</name>